<dbReference type="EMBL" id="GGFJ01013354">
    <property type="protein sequence ID" value="MBW62495.1"/>
    <property type="molecule type" value="Transcribed_RNA"/>
</dbReference>
<accession>A0A2M4CB83</accession>
<dbReference type="AlphaFoldDB" id="A0A2M4CB83"/>
<proteinExistence type="predicted"/>
<protein>
    <submittedName>
        <fullName evidence="1">Putative secreted protein</fullName>
    </submittedName>
</protein>
<reference evidence="1" key="1">
    <citation type="submission" date="2018-01" db="EMBL/GenBank/DDBJ databases">
        <title>An insight into the sialome of Amazonian anophelines.</title>
        <authorList>
            <person name="Ribeiro J.M."/>
            <person name="Scarpassa V."/>
            <person name="Calvo E."/>
        </authorList>
    </citation>
    <scope>NUCLEOTIDE SEQUENCE</scope>
    <source>
        <tissue evidence="1">Salivary glands</tissue>
    </source>
</reference>
<evidence type="ECO:0000313" key="1">
    <source>
        <dbReference type="EMBL" id="MBW62495.1"/>
    </source>
</evidence>
<name>A0A2M4CB83_9DIPT</name>
<sequence>MLKHLRTARRNSCCCCAVCCIRVKHASSVYAPTANFDPLFPLFLGSHCWEEAACSYSTRMSPVVLENFKLAFKSQIETGFRIS</sequence>
<organism evidence="1">
    <name type="scientific">Anopheles marajoara</name>
    <dbReference type="NCBI Taxonomy" id="58244"/>
    <lineage>
        <taxon>Eukaryota</taxon>
        <taxon>Metazoa</taxon>
        <taxon>Ecdysozoa</taxon>
        <taxon>Arthropoda</taxon>
        <taxon>Hexapoda</taxon>
        <taxon>Insecta</taxon>
        <taxon>Pterygota</taxon>
        <taxon>Neoptera</taxon>
        <taxon>Endopterygota</taxon>
        <taxon>Diptera</taxon>
        <taxon>Nematocera</taxon>
        <taxon>Culicoidea</taxon>
        <taxon>Culicidae</taxon>
        <taxon>Anophelinae</taxon>
        <taxon>Anopheles</taxon>
    </lineage>
</organism>